<evidence type="ECO:0008006" key="5">
    <source>
        <dbReference type="Google" id="ProtNLM"/>
    </source>
</evidence>
<dbReference type="EMBL" id="AP022870">
    <property type="protein sequence ID" value="BCB75811.1"/>
    <property type="molecule type" value="Genomic_DNA"/>
</dbReference>
<name>A0A6F8XPZ0_9ACTN</name>
<keyword evidence="4" id="KW-1185">Reference proteome</keyword>
<dbReference type="Pfam" id="PF09579">
    <property type="entry name" value="Spore_YtfJ"/>
    <property type="match status" value="1"/>
</dbReference>
<keyword evidence="2" id="KW-1133">Transmembrane helix</keyword>
<evidence type="ECO:0000313" key="4">
    <source>
        <dbReference type="Proteomes" id="UP000502508"/>
    </source>
</evidence>
<dbReference type="RefSeq" id="WP_173035791.1">
    <property type="nucleotide sequence ID" value="NZ_AP022870.1"/>
</dbReference>
<sequence>MADTAERTLELLEKLRGGMNAGAVVGEPIKQDGITVVPVARISGGGGGGGGGGTKPGTEAQEGSGTGAGWGVSSHPVGAFVIKDGTVQWRPAVDVSRIVLGGQIVAIVALLTVRTIVKSRMRRRR</sequence>
<reference evidence="3 4" key="2">
    <citation type="submission" date="2020-03" db="EMBL/GenBank/DDBJ databases">
        <authorList>
            <person name="Ichikawa N."/>
            <person name="Kimura A."/>
            <person name="Kitahashi Y."/>
            <person name="Uohara A."/>
        </authorList>
    </citation>
    <scope>NUCLEOTIDE SEQUENCE [LARGE SCALE GENOMIC DNA]</scope>
    <source>
        <strain evidence="3 4">NBRC 107702</strain>
    </source>
</reference>
<accession>A0A6F8XPZ0</accession>
<dbReference type="KEGG" id="pfla:Pflav_022210"/>
<protein>
    <recommendedName>
        <fullName evidence="5">Sporulation protein</fullName>
    </recommendedName>
</protein>
<dbReference type="AlphaFoldDB" id="A0A6F8XPZ0"/>
<organism evidence="3 4">
    <name type="scientific">Phytohabitans flavus</name>
    <dbReference type="NCBI Taxonomy" id="1076124"/>
    <lineage>
        <taxon>Bacteria</taxon>
        <taxon>Bacillati</taxon>
        <taxon>Actinomycetota</taxon>
        <taxon>Actinomycetes</taxon>
        <taxon>Micromonosporales</taxon>
        <taxon>Micromonosporaceae</taxon>
    </lineage>
</organism>
<reference evidence="3 4" key="1">
    <citation type="submission" date="2020-03" db="EMBL/GenBank/DDBJ databases">
        <title>Whole genome shotgun sequence of Phytohabitans flavus NBRC 107702.</title>
        <authorList>
            <person name="Komaki H."/>
            <person name="Tamura T."/>
        </authorList>
    </citation>
    <scope>NUCLEOTIDE SEQUENCE [LARGE SCALE GENOMIC DNA]</scope>
    <source>
        <strain evidence="3 4">NBRC 107702</strain>
    </source>
</reference>
<proteinExistence type="predicted"/>
<feature type="compositionally biased region" description="Gly residues" evidence="1">
    <location>
        <begin position="45"/>
        <end position="55"/>
    </location>
</feature>
<dbReference type="Proteomes" id="UP000502508">
    <property type="component" value="Chromosome"/>
</dbReference>
<evidence type="ECO:0000256" key="2">
    <source>
        <dbReference type="SAM" id="Phobius"/>
    </source>
</evidence>
<dbReference type="InterPro" id="IPR014229">
    <property type="entry name" value="Spore_YtfJ"/>
</dbReference>
<keyword evidence="2" id="KW-0472">Membrane</keyword>
<feature type="transmembrane region" description="Helical" evidence="2">
    <location>
        <begin position="98"/>
        <end position="117"/>
    </location>
</feature>
<feature type="region of interest" description="Disordered" evidence="1">
    <location>
        <begin position="45"/>
        <end position="69"/>
    </location>
</feature>
<keyword evidence="2" id="KW-0812">Transmembrane</keyword>
<evidence type="ECO:0000313" key="3">
    <source>
        <dbReference type="EMBL" id="BCB75811.1"/>
    </source>
</evidence>
<evidence type="ECO:0000256" key="1">
    <source>
        <dbReference type="SAM" id="MobiDB-lite"/>
    </source>
</evidence>
<gene>
    <name evidence="3" type="ORF">Pflav_022210</name>
</gene>